<keyword evidence="6" id="KW-0539">Nucleus</keyword>
<dbReference type="EMBL" id="GL888932">
    <property type="protein sequence ID" value="EGI57140.1"/>
    <property type="molecule type" value="Genomic_DNA"/>
</dbReference>
<evidence type="ECO:0000256" key="5">
    <source>
        <dbReference type="ARBA" id="ARBA00022833"/>
    </source>
</evidence>
<evidence type="ECO:0000259" key="9">
    <source>
        <dbReference type="PROSITE" id="PS50157"/>
    </source>
</evidence>
<evidence type="ECO:0000256" key="7">
    <source>
        <dbReference type="PROSITE-ProRule" id="PRU00042"/>
    </source>
</evidence>
<dbReference type="FunFam" id="3.30.160.60:FF:000656">
    <property type="entry name" value="Zinc finger protein 541"/>
    <property type="match status" value="1"/>
</dbReference>
<dbReference type="InterPro" id="IPR013087">
    <property type="entry name" value="Znf_C2H2_type"/>
</dbReference>
<comment type="subcellular location">
    <subcellularLocation>
        <location evidence="1">Nucleus</location>
    </subcellularLocation>
</comment>
<dbReference type="GO" id="GO:0031519">
    <property type="term" value="C:PcG protein complex"/>
    <property type="evidence" value="ECO:0007669"/>
    <property type="project" value="TreeGrafter"/>
</dbReference>
<evidence type="ECO:0000313" key="11">
    <source>
        <dbReference type="Proteomes" id="UP000007755"/>
    </source>
</evidence>
<evidence type="ECO:0000256" key="2">
    <source>
        <dbReference type="ARBA" id="ARBA00022723"/>
    </source>
</evidence>
<evidence type="ECO:0000256" key="8">
    <source>
        <dbReference type="SAM" id="MobiDB-lite"/>
    </source>
</evidence>
<dbReference type="InParanoid" id="F4X8D1"/>
<dbReference type="SMART" id="SM00355">
    <property type="entry name" value="ZnF_C2H2"/>
    <property type="match status" value="3"/>
</dbReference>
<evidence type="ECO:0000256" key="6">
    <source>
        <dbReference type="ARBA" id="ARBA00023242"/>
    </source>
</evidence>
<dbReference type="Proteomes" id="UP000007755">
    <property type="component" value="Unassembled WGS sequence"/>
</dbReference>
<feature type="compositionally biased region" description="Low complexity" evidence="8">
    <location>
        <begin position="247"/>
        <end position="276"/>
    </location>
</feature>
<dbReference type="Pfam" id="PF00096">
    <property type="entry name" value="zf-C2H2"/>
    <property type="match status" value="3"/>
</dbReference>
<keyword evidence="3" id="KW-0677">Repeat</keyword>
<dbReference type="SUPFAM" id="SSF57667">
    <property type="entry name" value="beta-beta-alpha zinc fingers"/>
    <property type="match status" value="2"/>
</dbReference>
<name>F4X8D1_ACREC</name>
<keyword evidence="5" id="KW-0862">Zinc</keyword>
<evidence type="ECO:0000256" key="3">
    <source>
        <dbReference type="ARBA" id="ARBA00022737"/>
    </source>
</evidence>
<feature type="domain" description="C2H2-type" evidence="9">
    <location>
        <begin position="181"/>
        <end position="208"/>
    </location>
</feature>
<evidence type="ECO:0000256" key="4">
    <source>
        <dbReference type="ARBA" id="ARBA00022771"/>
    </source>
</evidence>
<keyword evidence="4 7" id="KW-0863">Zinc-finger</keyword>
<accession>F4X8D1</accession>
<keyword evidence="2" id="KW-0479">Metal-binding</keyword>
<keyword evidence="11" id="KW-1185">Reference proteome</keyword>
<dbReference type="GO" id="GO:0000981">
    <property type="term" value="F:DNA-binding transcription factor activity, RNA polymerase II-specific"/>
    <property type="evidence" value="ECO:0007669"/>
    <property type="project" value="TreeGrafter"/>
</dbReference>
<dbReference type="Gene3D" id="3.30.160.60">
    <property type="entry name" value="Classic Zinc Finger"/>
    <property type="match status" value="3"/>
</dbReference>
<dbReference type="PROSITE" id="PS00028">
    <property type="entry name" value="ZINC_FINGER_C2H2_1"/>
    <property type="match status" value="2"/>
</dbReference>
<feature type="domain" description="C2H2-type" evidence="9">
    <location>
        <begin position="145"/>
        <end position="180"/>
    </location>
</feature>
<feature type="domain" description="C2H2-type" evidence="9">
    <location>
        <begin position="209"/>
        <end position="239"/>
    </location>
</feature>
<dbReference type="PANTHER" id="PTHR14003">
    <property type="entry name" value="TRANSCRIPTIONAL REPRESSOR PROTEIN YY"/>
    <property type="match status" value="1"/>
</dbReference>
<sequence>MLPPAGLRIQSSVLVGVHWYSATGCSREPSGDDREPSYTDEMRPEIVATGGGLAKRVVARKARSNDVCLALKKRVRVRGGDTGFGTEMMGKRWYSFATSDSAFLVSPESPAIHVPFVEHLEITAKREAEKTFPIMEARNRAIARFPCRHVTRRRPQICGKVFNNASALTKHKLTHSDERKYVCTMCGKAFKRQDHLNGHMLTHRNKKPYECKAEGCGKSYCDARSLRRHTENHHAGSKINDIIGPCSPTTGPHTPNTPGSNPSTPSTPGATSTTNGHGHAALKQLLSTEPAQTQQQKMIHEGKRIELVCSGKYTMLRHISRTDTISAVYMPSLQVHYAASYELVCSNAVNNHFLRDVHLAKVYLLRALSLQPTAAPETTREILDENLLTVDELKPLEGFAFQFLVCRPLRLQVRTRGHPSHSSVLSNEPTGGHGLYIFVLFPLIIRRSRLSVLLHHVHPFADRALQIKVSSEQDGDVSYTNVERDIGMREDVT</sequence>
<organism evidence="11">
    <name type="scientific">Acromyrmex echinatior</name>
    <name type="common">Panamanian leafcutter ant</name>
    <name type="synonym">Acromyrmex octospinosus echinatior</name>
    <dbReference type="NCBI Taxonomy" id="103372"/>
    <lineage>
        <taxon>Eukaryota</taxon>
        <taxon>Metazoa</taxon>
        <taxon>Ecdysozoa</taxon>
        <taxon>Arthropoda</taxon>
        <taxon>Hexapoda</taxon>
        <taxon>Insecta</taxon>
        <taxon>Pterygota</taxon>
        <taxon>Neoptera</taxon>
        <taxon>Endopterygota</taxon>
        <taxon>Hymenoptera</taxon>
        <taxon>Apocrita</taxon>
        <taxon>Aculeata</taxon>
        <taxon>Formicoidea</taxon>
        <taxon>Formicidae</taxon>
        <taxon>Myrmicinae</taxon>
        <taxon>Acromyrmex</taxon>
    </lineage>
</organism>
<dbReference type="STRING" id="103372.F4X8D1"/>
<reference evidence="10" key="1">
    <citation type="submission" date="2011-02" db="EMBL/GenBank/DDBJ databases">
        <title>The genome of the leaf-cutting ant Acromyrmex echinatior suggests key adaptations to social evolution and fungus farming.</title>
        <authorList>
            <person name="Nygaard S."/>
            <person name="Zhang G."/>
        </authorList>
    </citation>
    <scope>NUCLEOTIDE SEQUENCE</scope>
</reference>
<dbReference type="PANTHER" id="PTHR14003:SF19">
    <property type="entry name" value="YY2 TRANSCRIPTION FACTOR"/>
    <property type="match status" value="1"/>
</dbReference>
<dbReference type="FunFam" id="3.30.160.60:FF:000744">
    <property type="entry name" value="zinc finger E-box-binding homeobox 1"/>
    <property type="match status" value="1"/>
</dbReference>
<proteinExistence type="predicted"/>
<dbReference type="eggNOG" id="KOG1721">
    <property type="taxonomic scope" value="Eukaryota"/>
</dbReference>
<protein>
    <submittedName>
        <fullName evidence="10">Zinc finger protein 541</fullName>
    </submittedName>
</protein>
<dbReference type="GO" id="GO:0005667">
    <property type="term" value="C:transcription regulator complex"/>
    <property type="evidence" value="ECO:0007669"/>
    <property type="project" value="TreeGrafter"/>
</dbReference>
<dbReference type="GO" id="GO:0000978">
    <property type="term" value="F:RNA polymerase II cis-regulatory region sequence-specific DNA binding"/>
    <property type="evidence" value="ECO:0007669"/>
    <property type="project" value="TreeGrafter"/>
</dbReference>
<dbReference type="AlphaFoldDB" id="F4X8D1"/>
<gene>
    <name evidence="10" type="ORF">G5I_14610</name>
</gene>
<dbReference type="GO" id="GO:0008270">
    <property type="term" value="F:zinc ion binding"/>
    <property type="evidence" value="ECO:0007669"/>
    <property type="project" value="UniProtKB-KW"/>
</dbReference>
<dbReference type="GO" id="GO:0000785">
    <property type="term" value="C:chromatin"/>
    <property type="evidence" value="ECO:0007669"/>
    <property type="project" value="TreeGrafter"/>
</dbReference>
<evidence type="ECO:0000313" key="10">
    <source>
        <dbReference type="EMBL" id="EGI57140.1"/>
    </source>
</evidence>
<dbReference type="OrthoDB" id="5977959at2759"/>
<dbReference type="PROSITE" id="PS50157">
    <property type="entry name" value="ZINC_FINGER_C2H2_2"/>
    <property type="match status" value="3"/>
</dbReference>
<feature type="region of interest" description="Disordered" evidence="8">
    <location>
        <begin position="232"/>
        <end position="277"/>
    </location>
</feature>
<dbReference type="InterPro" id="IPR036236">
    <property type="entry name" value="Znf_C2H2_sf"/>
</dbReference>
<evidence type="ECO:0000256" key="1">
    <source>
        <dbReference type="ARBA" id="ARBA00004123"/>
    </source>
</evidence>